<sequence length="525" mass="60336">MSHNNSESMDFYKYLCHKIGSEEVVRARRLTLLSNDFGSNKYISQVSSGSKGEGLNLQGSDTDLMFIDPIFIVYESEKDAVQDGRIVLVMDNDDTHPCFTRLRLYTNSNILPHLSKTIIEQHKGNNLLSSEHYKLEQLKQIKSSVPYMQNIHGPCITDLKDEYDLAYCLKCDQWVSEAKSWISRPRTTWPAAELISKISQFNGKQKNTLLSILENSFQKGIQIFSSSETLNGYRRFPCEISRSVCLNATLLQEIADNVYPLHRPFVNILGILNTLLNHCKSKLSRCIFTLSFSFECQSIPLALPYINNPNNKQQYKNYKHDLSQLLMGLHSDAVSGWLKLASFFYVHKRYLTSIAIINYTLSKCSDHIRSMFQLSFSNSTLHQNQISTYKLNPLLQEKLMTVLKSIKTHFVIFMAKSSVIPKELKFDVMVTPKCFEFIPFAHFLSFLCSYHLQNFISCRYAVHLLSESFIEHSSATRKMNLNTQILLGIVFQLFEDRDMARQLFSKVAQSDRSNITSAAFRLAQL</sequence>
<organism evidence="1 2">
    <name type="scientific">Mytilus coruscus</name>
    <name type="common">Sea mussel</name>
    <dbReference type="NCBI Taxonomy" id="42192"/>
    <lineage>
        <taxon>Eukaryota</taxon>
        <taxon>Metazoa</taxon>
        <taxon>Spiralia</taxon>
        <taxon>Lophotrochozoa</taxon>
        <taxon>Mollusca</taxon>
        <taxon>Bivalvia</taxon>
        <taxon>Autobranchia</taxon>
        <taxon>Pteriomorphia</taxon>
        <taxon>Mytilida</taxon>
        <taxon>Mytiloidea</taxon>
        <taxon>Mytilidae</taxon>
        <taxon>Mytilinae</taxon>
        <taxon>Mytilus</taxon>
    </lineage>
</organism>
<name>A0A6J8BJE6_MYTCO</name>
<dbReference type="AlphaFoldDB" id="A0A6J8BJE6"/>
<dbReference type="EMBL" id="CACVKT020003448">
    <property type="protein sequence ID" value="CAC5383822.1"/>
    <property type="molecule type" value="Genomic_DNA"/>
</dbReference>
<gene>
    <name evidence="1" type="ORF">MCOR_19523</name>
</gene>
<evidence type="ECO:0008006" key="3">
    <source>
        <dbReference type="Google" id="ProtNLM"/>
    </source>
</evidence>
<dbReference type="Proteomes" id="UP000507470">
    <property type="component" value="Unassembled WGS sequence"/>
</dbReference>
<reference evidence="1 2" key="1">
    <citation type="submission" date="2020-06" db="EMBL/GenBank/DDBJ databases">
        <authorList>
            <person name="Li R."/>
            <person name="Bekaert M."/>
        </authorList>
    </citation>
    <scope>NUCLEOTIDE SEQUENCE [LARGE SCALE GENOMIC DNA]</scope>
    <source>
        <strain evidence="2">wild</strain>
    </source>
</reference>
<accession>A0A6J8BJE6</accession>
<protein>
    <recommendedName>
        <fullName evidence="3">Mab-21-like HhH/H2TH-like domain-containing protein</fullName>
    </recommendedName>
</protein>
<proteinExistence type="predicted"/>
<keyword evidence="2" id="KW-1185">Reference proteome</keyword>
<evidence type="ECO:0000313" key="2">
    <source>
        <dbReference type="Proteomes" id="UP000507470"/>
    </source>
</evidence>
<evidence type="ECO:0000313" key="1">
    <source>
        <dbReference type="EMBL" id="CAC5383822.1"/>
    </source>
</evidence>
<dbReference type="OrthoDB" id="6151876at2759"/>